<dbReference type="Gene3D" id="3.40.525.10">
    <property type="entry name" value="CRAL-TRIO lipid binding domain"/>
    <property type="match status" value="1"/>
</dbReference>
<gene>
    <name evidence="4" type="ORF">TCEB3V08_LOCUS1205</name>
</gene>
<proteinExistence type="predicted"/>
<dbReference type="Gene3D" id="3.90.190.10">
    <property type="entry name" value="Protein tyrosine phosphatase superfamily"/>
    <property type="match status" value="1"/>
</dbReference>
<name>A0A7R9GPU5_TIMCR</name>
<dbReference type="InterPro" id="IPR029021">
    <property type="entry name" value="Prot-tyrosine_phosphatase-like"/>
</dbReference>
<dbReference type="SUPFAM" id="SSF52799">
    <property type="entry name" value="(Phosphotyrosine protein) phosphatases II"/>
    <property type="match status" value="1"/>
</dbReference>
<protein>
    <recommendedName>
        <fullName evidence="5">CRAL-TRIO domain-containing protein</fullName>
    </recommendedName>
</protein>
<feature type="region of interest" description="Disordered" evidence="1">
    <location>
        <begin position="1"/>
        <end position="21"/>
    </location>
</feature>
<evidence type="ECO:0000256" key="1">
    <source>
        <dbReference type="SAM" id="MobiDB-lite"/>
    </source>
</evidence>
<evidence type="ECO:0000313" key="4">
    <source>
        <dbReference type="EMBL" id="CAD7393223.1"/>
    </source>
</evidence>
<dbReference type="AlphaFoldDB" id="A0A7R9GPU5"/>
<sequence>MGFLPSTQVSPTVDNHNSCQPRNRIVSSSALSRRRMSGKRRRYLNKKLISTRVPAAGARVTPQPIVSRCEHSSGSSIHASTPLEAVYTRALLWKQYSREHSFGSSIHESTPLEALFSRALLWKQYTREHSSGSRIHASTPLEAVSTRALLWKQYTHHCLFPKQEGKGAGYQAVTPHIVALIEGNGGYPAKLKKVLIVTAPLWFKAPFKILRLFVREKLRDRVFTVSIPQLTVHIPRTSLPVHLGGTLEVDHAAWLMHCVKSMTNRHGDLCDVASSDVIDQHNPPLTNGVGDKAFHQVELMCSYAGGEMGKEGEKRGFHSPVATADEEEDDLEITSSRDLDNGDIWQPSSGSGGACSPGPPASSASSGFSDDDSLHCDISQGCSLEQFVEGVRSRGRSGLVQDYAEIRARQPDGSFNHARLRSNLPKNRYTDVLCYDHSRVLLSQIDGDPCSDYINANFVDGYKQKNAFISTQESKIEVELKNRNREKEVS</sequence>
<dbReference type="InterPro" id="IPR001251">
    <property type="entry name" value="CRAL-TRIO_dom"/>
</dbReference>
<dbReference type="GO" id="GO:0004725">
    <property type="term" value="F:protein tyrosine phosphatase activity"/>
    <property type="evidence" value="ECO:0007669"/>
    <property type="project" value="InterPro"/>
</dbReference>
<reference evidence="4" key="1">
    <citation type="submission" date="2020-11" db="EMBL/GenBank/DDBJ databases">
        <authorList>
            <person name="Tran Van P."/>
        </authorList>
    </citation>
    <scope>NUCLEOTIDE SEQUENCE</scope>
</reference>
<evidence type="ECO:0008006" key="5">
    <source>
        <dbReference type="Google" id="ProtNLM"/>
    </source>
</evidence>
<dbReference type="CDD" id="cd00170">
    <property type="entry name" value="SEC14"/>
    <property type="match status" value="1"/>
</dbReference>
<dbReference type="SUPFAM" id="SSF52087">
    <property type="entry name" value="CRAL/TRIO domain"/>
    <property type="match status" value="1"/>
</dbReference>
<dbReference type="EMBL" id="OC316673">
    <property type="protein sequence ID" value="CAD7393223.1"/>
    <property type="molecule type" value="Genomic_DNA"/>
</dbReference>
<dbReference type="InterPro" id="IPR000242">
    <property type="entry name" value="PTP_cat"/>
</dbReference>
<dbReference type="Pfam" id="PF00650">
    <property type="entry name" value="CRAL_TRIO"/>
    <property type="match status" value="1"/>
</dbReference>
<dbReference type="PROSITE" id="PS50055">
    <property type="entry name" value="TYR_PHOSPHATASE_PTP"/>
    <property type="match status" value="1"/>
</dbReference>
<dbReference type="PANTHER" id="PTHR19134">
    <property type="entry name" value="RECEPTOR-TYPE TYROSINE-PROTEIN PHOSPHATASE"/>
    <property type="match status" value="1"/>
</dbReference>
<dbReference type="PROSITE" id="PS50191">
    <property type="entry name" value="CRAL_TRIO"/>
    <property type="match status" value="1"/>
</dbReference>
<evidence type="ECO:0000259" key="2">
    <source>
        <dbReference type="PROSITE" id="PS50055"/>
    </source>
</evidence>
<dbReference type="PANTHER" id="PTHR19134:SF534">
    <property type="entry name" value="LD27988P"/>
    <property type="match status" value="1"/>
</dbReference>
<accession>A0A7R9GPU5</accession>
<feature type="domain" description="Tyrosine-protein phosphatase" evidence="2">
    <location>
        <begin position="399"/>
        <end position="490"/>
    </location>
</feature>
<feature type="region of interest" description="Disordered" evidence="1">
    <location>
        <begin position="311"/>
        <end position="370"/>
    </location>
</feature>
<organism evidence="4">
    <name type="scientific">Timema cristinae</name>
    <name type="common">Walking stick</name>
    <dbReference type="NCBI Taxonomy" id="61476"/>
    <lineage>
        <taxon>Eukaryota</taxon>
        <taxon>Metazoa</taxon>
        <taxon>Ecdysozoa</taxon>
        <taxon>Arthropoda</taxon>
        <taxon>Hexapoda</taxon>
        <taxon>Insecta</taxon>
        <taxon>Pterygota</taxon>
        <taxon>Neoptera</taxon>
        <taxon>Polyneoptera</taxon>
        <taxon>Phasmatodea</taxon>
        <taxon>Timematodea</taxon>
        <taxon>Timematoidea</taxon>
        <taxon>Timematidae</taxon>
        <taxon>Timema</taxon>
    </lineage>
</organism>
<evidence type="ECO:0000259" key="3">
    <source>
        <dbReference type="PROSITE" id="PS50191"/>
    </source>
</evidence>
<dbReference type="Pfam" id="PF00102">
    <property type="entry name" value="Y_phosphatase"/>
    <property type="match status" value="1"/>
</dbReference>
<dbReference type="InterPro" id="IPR036865">
    <property type="entry name" value="CRAL-TRIO_dom_sf"/>
</dbReference>
<dbReference type="InterPro" id="IPR050348">
    <property type="entry name" value="Protein-Tyr_Phosphatase"/>
</dbReference>
<feature type="domain" description="CRAL-TRIO" evidence="3">
    <location>
        <begin position="177"/>
        <end position="251"/>
    </location>
</feature>